<evidence type="ECO:0000256" key="2">
    <source>
        <dbReference type="ARBA" id="ARBA00022748"/>
    </source>
</evidence>
<keyword evidence="4" id="KW-0614">Plasmid</keyword>
<dbReference type="PANTHER" id="PTHR47870:SF1">
    <property type="entry name" value="CYTOCHROME C-TYPE BIOGENESIS PROTEIN CCMH"/>
    <property type="match status" value="1"/>
</dbReference>
<geneLocation type="plasmid" evidence="4 5">
    <name>pRgalR602c</name>
</geneLocation>
<comment type="subcellular location">
    <subcellularLocation>
        <location evidence="1">Cell envelope</location>
    </subcellularLocation>
</comment>
<keyword evidence="3" id="KW-0812">Transmembrane</keyword>
<dbReference type="InterPro" id="IPR011990">
    <property type="entry name" value="TPR-like_helical_dom_sf"/>
</dbReference>
<dbReference type="InterPro" id="IPR017560">
    <property type="entry name" value="Cyt_c_biogenesis_CcmI"/>
</dbReference>
<dbReference type="AlphaFoldDB" id="A0A0B4XDP0"/>
<evidence type="ECO:0000313" key="4">
    <source>
        <dbReference type="EMBL" id="AJD46099.1"/>
    </source>
</evidence>
<protein>
    <submittedName>
        <fullName evidence="4">Cytochrome-c-type biogenesis protein CcmI 2</fullName>
    </submittedName>
</protein>
<dbReference type="RefSeq" id="WP_040116697.1">
    <property type="nucleotide sequence ID" value="NZ_CP006880.1"/>
</dbReference>
<keyword evidence="3" id="KW-0472">Membrane</keyword>
<keyword evidence="2" id="KW-0201">Cytochrome c-type biogenesis</keyword>
<dbReference type="GO" id="GO:0030313">
    <property type="term" value="C:cell envelope"/>
    <property type="evidence" value="ECO:0007669"/>
    <property type="project" value="UniProtKB-SubCell"/>
</dbReference>
<keyword evidence="3" id="KW-1133">Transmembrane helix</keyword>
<dbReference type="HOGENOM" id="CLU_036074_4_1_5"/>
<accession>A0A0B4XDP0</accession>
<dbReference type="GO" id="GO:0017004">
    <property type="term" value="P:cytochrome complex assembly"/>
    <property type="evidence" value="ECO:0007669"/>
    <property type="project" value="UniProtKB-KW"/>
</dbReference>
<organism evidence="4 5">
    <name type="scientific">Rhizobium gallicum bv. gallicum R602sp</name>
    <dbReference type="NCBI Taxonomy" id="1041138"/>
    <lineage>
        <taxon>Bacteria</taxon>
        <taxon>Pseudomonadati</taxon>
        <taxon>Pseudomonadota</taxon>
        <taxon>Alphaproteobacteria</taxon>
        <taxon>Hyphomicrobiales</taxon>
        <taxon>Rhizobiaceae</taxon>
        <taxon>Rhizobium/Agrobacterium group</taxon>
        <taxon>Rhizobium</taxon>
    </lineage>
</organism>
<dbReference type="Proteomes" id="UP000031368">
    <property type="component" value="Plasmid pRgalR602c"/>
</dbReference>
<dbReference type="PANTHER" id="PTHR47870">
    <property type="entry name" value="CYTOCHROME C-TYPE BIOGENESIS PROTEIN CCMH"/>
    <property type="match status" value="1"/>
</dbReference>
<dbReference type="KEGG" id="rga:RGR602_PC02078"/>
<evidence type="ECO:0000313" key="5">
    <source>
        <dbReference type="Proteomes" id="UP000031368"/>
    </source>
</evidence>
<evidence type="ECO:0000256" key="3">
    <source>
        <dbReference type="SAM" id="Phobius"/>
    </source>
</evidence>
<feature type="transmembrane region" description="Helical" evidence="3">
    <location>
        <begin position="92"/>
        <end position="112"/>
    </location>
</feature>
<name>A0A0B4XDP0_9HYPH</name>
<dbReference type="GO" id="GO:0005886">
    <property type="term" value="C:plasma membrane"/>
    <property type="evidence" value="ECO:0007669"/>
    <property type="project" value="TreeGrafter"/>
</dbReference>
<sequence>MFLWLAFAALTAAVAAVLFTPFNGRLAVTGRRATSASLVYRDQLLEVDRDLASGLIGVLEADYAKAEIARRLICATKPENGATGFFRASPKWLKWTIVVFLPFVSISLYLPLGRPDVPSRPLAGRLADPGNDMAVLIVKAERHLSENPDDGRGWDVLAPIYYNAMRIADAEKAYRNAIRLLGPSPIRLDGLAETLMAGANGVVTEETRKVLEQSLSLEPDNARAKFYVALSLEQAGQPGQAKVAFEALAQESPADAPWLPLVNEHIAKNGGAPVVADGKAPGNPTEEDVAAAQDMSSSQQQQMIRGMVESLDAKLVAEPNNFEGWMRLVRSYAVLNDKDRAASALKRALSAFPAEGEEGRQLMALARELGIAAEGGTE</sequence>
<keyword evidence="5" id="KW-1185">Reference proteome</keyword>
<dbReference type="EMBL" id="CP006880">
    <property type="protein sequence ID" value="AJD46099.1"/>
    <property type="molecule type" value="Genomic_DNA"/>
</dbReference>
<reference evidence="4 5" key="1">
    <citation type="submission" date="2013-11" db="EMBL/GenBank/DDBJ databases">
        <title>Complete genome sequence of Rhizobium gallicum bv. gallicum R602.</title>
        <authorList>
            <person name="Bustos P."/>
            <person name="Santamaria R.I."/>
            <person name="Lozano L."/>
            <person name="Acosta J.L."/>
            <person name="Ormeno-Orrillo E."/>
            <person name="Rogel M.A."/>
            <person name="Romero D."/>
            <person name="Cevallos M.A."/>
            <person name="Martinez-Romero E."/>
            <person name="Gonzalez V."/>
        </authorList>
    </citation>
    <scope>NUCLEOTIDE SEQUENCE [LARGE SCALE GENOMIC DNA]</scope>
    <source>
        <strain evidence="4 5">R602</strain>
        <plasmid evidence="4 5">pRgalR602c</plasmid>
    </source>
</reference>
<evidence type="ECO:0000256" key="1">
    <source>
        <dbReference type="ARBA" id="ARBA00004196"/>
    </source>
</evidence>
<dbReference type="InterPro" id="IPR051263">
    <property type="entry name" value="C-type_cytochrome_biogenesis"/>
</dbReference>
<dbReference type="Gene3D" id="1.25.40.10">
    <property type="entry name" value="Tetratricopeptide repeat domain"/>
    <property type="match status" value="2"/>
</dbReference>
<dbReference type="NCBIfam" id="TIGR03142">
    <property type="entry name" value="cytochro_ccmI"/>
    <property type="match status" value="1"/>
</dbReference>
<proteinExistence type="predicted"/>
<dbReference type="SUPFAM" id="SSF48452">
    <property type="entry name" value="TPR-like"/>
    <property type="match status" value="1"/>
</dbReference>
<gene>
    <name evidence="4" type="primary">ccmI-2</name>
    <name evidence="4" type="ORF">RGR602_PC02078</name>
</gene>